<comment type="function">
    <text evidence="4">Accelerates the degradation of transcripts by removing pyrophosphate from the 5'-end of triphosphorylated RNA, leading to a more labile monophosphorylated state that can stimulate subsequent ribonuclease cleavage.</text>
</comment>
<evidence type="ECO:0000256" key="1">
    <source>
        <dbReference type="ARBA" id="ARBA00001936"/>
    </source>
</evidence>
<dbReference type="GO" id="GO:0008893">
    <property type="term" value="F:guanosine-3',5'-bis(diphosphate) 3'-diphosphatase activity"/>
    <property type="evidence" value="ECO:0007669"/>
    <property type="project" value="TreeGrafter"/>
</dbReference>
<gene>
    <name evidence="4" type="primary">rppH</name>
    <name evidence="4" type="synonym">nudH</name>
    <name evidence="6" type="ORF">GRI36_08020</name>
</gene>
<dbReference type="GO" id="GO:0006753">
    <property type="term" value="P:nucleoside phosphate metabolic process"/>
    <property type="evidence" value="ECO:0007669"/>
    <property type="project" value="TreeGrafter"/>
</dbReference>
<dbReference type="PANTHER" id="PTHR11839:SF22">
    <property type="entry name" value="NUDIX HYDROLASE 26, CHLOROPLASTIC"/>
    <property type="match status" value="1"/>
</dbReference>
<evidence type="ECO:0000256" key="3">
    <source>
        <dbReference type="ARBA" id="ARBA00022801"/>
    </source>
</evidence>
<dbReference type="SUPFAM" id="SSF55811">
    <property type="entry name" value="Nudix"/>
    <property type="match status" value="1"/>
</dbReference>
<organism evidence="6 7">
    <name type="scientific">Pontixanthobacter gangjinensis</name>
    <dbReference type="NCBI Taxonomy" id="1028742"/>
    <lineage>
        <taxon>Bacteria</taxon>
        <taxon>Pseudomonadati</taxon>
        <taxon>Pseudomonadota</taxon>
        <taxon>Alphaproteobacteria</taxon>
        <taxon>Sphingomonadales</taxon>
        <taxon>Erythrobacteraceae</taxon>
        <taxon>Pontixanthobacter</taxon>
    </lineage>
</organism>
<comment type="cofactor">
    <cofactor evidence="4">
        <name>a divalent metal cation</name>
        <dbReference type="ChEBI" id="CHEBI:60240"/>
    </cofactor>
</comment>
<dbReference type="InterPro" id="IPR020084">
    <property type="entry name" value="NUDIX_hydrolase_CS"/>
</dbReference>
<dbReference type="Gene3D" id="3.90.79.10">
    <property type="entry name" value="Nucleoside Triphosphate Pyrophosphohydrolase"/>
    <property type="match status" value="1"/>
</dbReference>
<dbReference type="InterPro" id="IPR020476">
    <property type="entry name" value="Nudix_hydrolase"/>
</dbReference>
<dbReference type="NCBIfam" id="NF001938">
    <property type="entry name" value="PRK00714.1-5"/>
    <property type="match status" value="1"/>
</dbReference>
<dbReference type="InterPro" id="IPR022927">
    <property type="entry name" value="RppH"/>
</dbReference>
<name>A0A6I4SPQ6_9SPHN</name>
<dbReference type="AlphaFoldDB" id="A0A6I4SPQ6"/>
<feature type="domain" description="Nudix hydrolase" evidence="5">
    <location>
        <begin position="9"/>
        <end position="160"/>
    </location>
</feature>
<reference evidence="6 7" key="1">
    <citation type="submission" date="2019-12" db="EMBL/GenBank/DDBJ databases">
        <title>Genomic-based taxomic classification of the family Erythrobacteraceae.</title>
        <authorList>
            <person name="Xu L."/>
        </authorList>
    </citation>
    <scope>NUCLEOTIDE SEQUENCE [LARGE SCALE GENOMIC DNA]</scope>
    <source>
        <strain evidence="6 7">JCM 17802</strain>
    </source>
</reference>
<evidence type="ECO:0000259" key="5">
    <source>
        <dbReference type="PROSITE" id="PS51462"/>
    </source>
</evidence>
<dbReference type="InterPro" id="IPR000086">
    <property type="entry name" value="NUDIX_hydrolase_dom"/>
</dbReference>
<dbReference type="Proteomes" id="UP000468943">
    <property type="component" value="Unassembled WGS sequence"/>
</dbReference>
<dbReference type="PROSITE" id="PS00893">
    <property type="entry name" value="NUDIX_BOX"/>
    <property type="match status" value="1"/>
</dbReference>
<sequence>MSELSGTLGYRSCVGVMLVNAAGKVFVGKRIDSRETMGTEDMWWQMPQGGVDAGEDLEAAAFRELAEETGVPPVNATIIARTKEPVRYDLPEELIGKLWKGKYRGQEQVWFLMRFSGDDSDVDLNAHDPAEFDEWQWVDAQQLPDLIVPFKKYVYRTVLEEFRALI</sequence>
<dbReference type="PROSITE" id="PS51462">
    <property type="entry name" value="NUDIX"/>
    <property type="match status" value="1"/>
</dbReference>
<evidence type="ECO:0000256" key="2">
    <source>
        <dbReference type="ARBA" id="ARBA00001946"/>
    </source>
</evidence>
<dbReference type="RefSeq" id="WP_160597982.1">
    <property type="nucleotide sequence ID" value="NZ_WTYS01000001.1"/>
</dbReference>
<dbReference type="EMBL" id="WTYS01000001">
    <property type="protein sequence ID" value="MXO56827.1"/>
    <property type="molecule type" value="Genomic_DNA"/>
</dbReference>
<comment type="caution">
    <text evidence="6">The sequence shown here is derived from an EMBL/GenBank/DDBJ whole genome shotgun (WGS) entry which is preliminary data.</text>
</comment>
<evidence type="ECO:0000256" key="4">
    <source>
        <dbReference type="HAMAP-Rule" id="MF_00298"/>
    </source>
</evidence>
<dbReference type="CDD" id="cd03671">
    <property type="entry name" value="NUDIX_Ap4A_hydrolase_plant_like"/>
    <property type="match status" value="1"/>
</dbReference>
<dbReference type="PANTHER" id="PTHR11839">
    <property type="entry name" value="UDP/ADP-SUGAR PYROPHOSPHATASE"/>
    <property type="match status" value="1"/>
</dbReference>
<comment type="similarity">
    <text evidence="4">Belongs to the Nudix hydrolase family. RppH subfamily.</text>
</comment>
<dbReference type="OrthoDB" id="9816040at2"/>
<dbReference type="GO" id="GO:0034432">
    <property type="term" value="F:bis(5'-adenosyl)-pentaphosphatase activity"/>
    <property type="evidence" value="ECO:0007669"/>
    <property type="project" value="TreeGrafter"/>
</dbReference>
<protein>
    <recommendedName>
        <fullName evidence="4">RNA pyrophosphohydrolase</fullName>
        <ecNumber evidence="4">3.6.1.-</ecNumber>
    </recommendedName>
    <alternativeName>
        <fullName evidence="4">(Di)nucleoside polyphosphate hydrolase</fullName>
    </alternativeName>
</protein>
<dbReference type="InterPro" id="IPR015797">
    <property type="entry name" value="NUDIX_hydrolase-like_dom_sf"/>
</dbReference>
<dbReference type="EC" id="3.6.1.-" evidence="4"/>
<dbReference type="PRINTS" id="PR00502">
    <property type="entry name" value="NUDIXFAMILY"/>
</dbReference>
<proteinExistence type="inferred from homology"/>
<dbReference type="HAMAP" id="MF_00298">
    <property type="entry name" value="Nudix_RppH"/>
    <property type="match status" value="1"/>
</dbReference>
<dbReference type="Pfam" id="PF00293">
    <property type="entry name" value="NUDIX"/>
    <property type="match status" value="1"/>
</dbReference>
<accession>A0A6I4SPQ6</accession>
<feature type="short sequence motif" description="Nudix box" evidence="4">
    <location>
        <begin position="49"/>
        <end position="70"/>
    </location>
</feature>
<comment type="cofactor">
    <cofactor evidence="1">
        <name>Mn(2+)</name>
        <dbReference type="ChEBI" id="CHEBI:29035"/>
    </cofactor>
</comment>
<evidence type="ECO:0000313" key="6">
    <source>
        <dbReference type="EMBL" id="MXO56827.1"/>
    </source>
</evidence>
<dbReference type="GO" id="GO:0019693">
    <property type="term" value="P:ribose phosphate metabolic process"/>
    <property type="evidence" value="ECO:0007669"/>
    <property type="project" value="TreeGrafter"/>
</dbReference>
<comment type="cofactor">
    <cofactor evidence="2">
        <name>Mg(2+)</name>
        <dbReference type="ChEBI" id="CHEBI:18420"/>
    </cofactor>
</comment>
<keyword evidence="3 4" id="KW-0378">Hydrolase</keyword>
<keyword evidence="7" id="KW-1185">Reference proteome</keyword>
<evidence type="ECO:0000313" key="7">
    <source>
        <dbReference type="Proteomes" id="UP000468943"/>
    </source>
</evidence>